<dbReference type="CDD" id="cd12148">
    <property type="entry name" value="fungal_TF_MHR"/>
    <property type="match status" value="1"/>
</dbReference>
<feature type="region of interest" description="Disordered" evidence="6">
    <location>
        <begin position="139"/>
        <end position="183"/>
    </location>
</feature>
<evidence type="ECO:0000259" key="7">
    <source>
        <dbReference type="PROSITE" id="PS50048"/>
    </source>
</evidence>
<dbReference type="GO" id="GO:0003677">
    <property type="term" value="F:DNA binding"/>
    <property type="evidence" value="ECO:0007669"/>
    <property type="project" value="UniProtKB-KW"/>
</dbReference>
<dbReference type="GO" id="GO:0008270">
    <property type="term" value="F:zinc ion binding"/>
    <property type="evidence" value="ECO:0007669"/>
    <property type="project" value="InterPro"/>
</dbReference>
<dbReference type="OrthoDB" id="3266505at2759"/>
<dbReference type="Pfam" id="PF04082">
    <property type="entry name" value="Fungal_trans"/>
    <property type="match status" value="1"/>
</dbReference>
<dbReference type="InterPro" id="IPR051127">
    <property type="entry name" value="Fungal_SecMet_Regulators"/>
</dbReference>
<dbReference type="PROSITE" id="PS50048">
    <property type="entry name" value="ZN2_CY6_FUNGAL_2"/>
    <property type="match status" value="1"/>
</dbReference>
<dbReference type="CDD" id="cd00067">
    <property type="entry name" value="GAL4"/>
    <property type="match status" value="1"/>
</dbReference>
<evidence type="ECO:0000256" key="2">
    <source>
        <dbReference type="ARBA" id="ARBA00023015"/>
    </source>
</evidence>
<comment type="caution">
    <text evidence="8">The sequence shown here is derived from an EMBL/GenBank/DDBJ whole genome shotgun (WGS) entry which is preliminary data.</text>
</comment>
<dbReference type="GO" id="GO:0000981">
    <property type="term" value="F:DNA-binding transcription factor activity, RNA polymerase II-specific"/>
    <property type="evidence" value="ECO:0007669"/>
    <property type="project" value="InterPro"/>
</dbReference>
<evidence type="ECO:0000256" key="4">
    <source>
        <dbReference type="ARBA" id="ARBA00023163"/>
    </source>
</evidence>
<accession>A0A9W9IG53</accession>
<proteinExistence type="predicted"/>
<dbReference type="Proteomes" id="UP001149163">
    <property type="component" value="Unassembled WGS sequence"/>
</dbReference>
<dbReference type="GeneID" id="81424246"/>
<dbReference type="PANTHER" id="PTHR47424:SF6">
    <property type="entry name" value="PROLINE UTILIZATION TRANS-ACTIVATOR"/>
    <property type="match status" value="1"/>
</dbReference>
<dbReference type="EMBL" id="JAPQKN010000001">
    <property type="protein sequence ID" value="KAJ5177068.1"/>
    <property type="molecule type" value="Genomic_DNA"/>
</dbReference>
<reference evidence="8" key="1">
    <citation type="submission" date="2022-11" db="EMBL/GenBank/DDBJ databases">
        <authorList>
            <person name="Petersen C."/>
        </authorList>
    </citation>
    <scope>NUCLEOTIDE SEQUENCE</scope>
    <source>
        <strain evidence="8">IBT 26290</strain>
    </source>
</reference>
<evidence type="ECO:0000313" key="8">
    <source>
        <dbReference type="EMBL" id="KAJ5177068.1"/>
    </source>
</evidence>
<evidence type="ECO:0000256" key="5">
    <source>
        <dbReference type="ARBA" id="ARBA00023242"/>
    </source>
</evidence>
<dbReference type="InterPro" id="IPR036864">
    <property type="entry name" value="Zn2-C6_fun-type_DNA-bd_sf"/>
</dbReference>
<dbReference type="SMART" id="SM00906">
    <property type="entry name" value="Fungal_trans"/>
    <property type="match status" value="1"/>
</dbReference>
<dbReference type="Gene3D" id="4.10.240.10">
    <property type="entry name" value="Zn(2)-C6 fungal-type DNA-binding domain"/>
    <property type="match status" value="1"/>
</dbReference>
<feature type="domain" description="Zn(2)-C6 fungal-type" evidence="7">
    <location>
        <begin position="27"/>
        <end position="59"/>
    </location>
</feature>
<dbReference type="SUPFAM" id="SSF57701">
    <property type="entry name" value="Zn2/Cys6 DNA-binding domain"/>
    <property type="match status" value="1"/>
</dbReference>
<gene>
    <name evidence="8" type="ORF">N7482_002945</name>
</gene>
<organism evidence="8 9">
    <name type="scientific">Penicillium canariense</name>
    <dbReference type="NCBI Taxonomy" id="189055"/>
    <lineage>
        <taxon>Eukaryota</taxon>
        <taxon>Fungi</taxon>
        <taxon>Dikarya</taxon>
        <taxon>Ascomycota</taxon>
        <taxon>Pezizomycotina</taxon>
        <taxon>Eurotiomycetes</taxon>
        <taxon>Eurotiomycetidae</taxon>
        <taxon>Eurotiales</taxon>
        <taxon>Aspergillaceae</taxon>
        <taxon>Penicillium</taxon>
    </lineage>
</organism>
<feature type="compositionally biased region" description="Polar residues" evidence="6">
    <location>
        <begin position="257"/>
        <end position="266"/>
    </location>
</feature>
<evidence type="ECO:0000256" key="6">
    <source>
        <dbReference type="SAM" id="MobiDB-lite"/>
    </source>
</evidence>
<feature type="region of interest" description="Disordered" evidence="6">
    <location>
        <begin position="803"/>
        <end position="823"/>
    </location>
</feature>
<reference evidence="8" key="2">
    <citation type="journal article" date="2023" name="IMA Fungus">
        <title>Comparative genomic study of the Penicillium genus elucidates a diverse pangenome and 15 lateral gene transfer events.</title>
        <authorList>
            <person name="Petersen C."/>
            <person name="Sorensen T."/>
            <person name="Nielsen M.R."/>
            <person name="Sondergaard T.E."/>
            <person name="Sorensen J.L."/>
            <person name="Fitzpatrick D.A."/>
            <person name="Frisvad J.C."/>
            <person name="Nielsen K.L."/>
        </authorList>
    </citation>
    <scope>NUCLEOTIDE SEQUENCE</scope>
    <source>
        <strain evidence="8">IBT 26290</strain>
    </source>
</reference>
<feature type="compositionally biased region" description="Polar residues" evidence="6">
    <location>
        <begin position="170"/>
        <end position="180"/>
    </location>
</feature>
<feature type="region of interest" description="Disordered" evidence="6">
    <location>
        <begin position="252"/>
        <end position="273"/>
    </location>
</feature>
<dbReference type="AlphaFoldDB" id="A0A9W9IG53"/>
<keyword evidence="5" id="KW-0539">Nucleus</keyword>
<keyword evidence="4" id="KW-0804">Transcription</keyword>
<dbReference type="GO" id="GO:0006351">
    <property type="term" value="P:DNA-templated transcription"/>
    <property type="evidence" value="ECO:0007669"/>
    <property type="project" value="InterPro"/>
</dbReference>
<dbReference type="PROSITE" id="PS00463">
    <property type="entry name" value="ZN2_CY6_FUNGAL_1"/>
    <property type="match status" value="1"/>
</dbReference>
<dbReference type="RefSeq" id="XP_056548676.1">
    <property type="nucleotide sequence ID" value="XM_056685070.1"/>
</dbReference>
<dbReference type="PANTHER" id="PTHR47424">
    <property type="entry name" value="REGULATORY PROTEIN GAL4"/>
    <property type="match status" value="1"/>
</dbReference>
<dbReference type="InterPro" id="IPR001138">
    <property type="entry name" value="Zn2Cys6_DnaBD"/>
</dbReference>
<protein>
    <recommendedName>
        <fullName evidence="7">Zn(2)-C6 fungal-type domain-containing protein</fullName>
    </recommendedName>
</protein>
<dbReference type="InterPro" id="IPR007219">
    <property type="entry name" value="XnlR_reg_dom"/>
</dbReference>
<keyword evidence="9" id="KW-1185">Reference proteome</keyword>
<name>A0A9W9IG53_9EURO</name>
<evidence type="ECO:0000256" key="3">
    <source>
        <dbReference type="ARBA" id="ARBA00023125"/>
    </source>
</evidence>
<sequence length="924" mass="102465">MPGVSAAAPKRRLRRIPDASRKRSAYSCDFCRKRRCKCVPLPAGDGCVMCQDHHLECSYTLPRKTRFYGSVDDLSDRYKCLEAIVRGAFPNDGISTVPELLRLGERMGYVMPDLSQKSGESPRIEELVRDFATEAGHQRLAGPTQCASSTPPPRTDAVNVHTKNERRHSSSQVQENNSCTDEPVGLIRDTTGREHFIGPSGSLQFLGQLRRLLLASRSEDAMGSPTPTRLTATFTDEDAAQALEADGDASELAALPSGSTGNANESQDIDKRSPASLGSALVRDFSSIPVNDIDEIRRQLPPRPVLDSLMQVYFKNVHPDFPLFHRGTFEEEYEAFMSTGRYYHQHARAGVHLPSPTLPEPGWLGCLHMMIAFASLTGSVDVPTDLDLTSLCRHCASLTRQLLPQFISKCTLSNVRALLLLSLFLHNHNERNAAWNLVGTAMRLSFAMGLHRARDNGSHFRPMEREVRKRVFCTLYGFEQFLASSLGRPSGFYDFEDVEIVPPREGVLDSGQDEDDEVMKLLLKLQVILAKARVSLAVKTLAVANERSNIDGLVRQEQSSRETLRILKAWRDDLASLHMFNIPLISETDDPLCQDVEEMPRMSLQDLKAMMGWQSRPRLRAALVLHLQYRYIAVLVTRSFLLRYVASAQQGEPEHAALLSRNEPRTDPYNGSAGERLSDICVTHAVQLCRLILLADSFGLVNGISAMDVFYAYCGVMVLILRSLRISSSASHYQDQREAHLQLELRKLIAQVREVLMRVNKCSTMKRFARVVATFEDGSRQDNIRPADGSTNRSTANSALFEMGTARPASRGPRGRFNDSNHAALDGGRASNLAIFPDAGASLDTSSGLSVSQQEPLHFQHGHGTGIAPRLGISDPFWQPNLLTSFDGEPEANGWMMDSFLAMDGTGVVDWGDIESLLSRNPGQ</sequence>
<keyword evidence="1" id="KW-0479">Metal-binding</keyword>
<keyword evidence="2" id="KW-0805">Transcription regulation</keyword>
<evidence type="ECO:0000313" key="9">
    <source>
        <dbReference type="Proteomes" id="UP001149163"/>
    </source>
</evidence>
<evidence type="ECO:0000256" key="1">
    <source>
        <dbReference type="ARBA" id="ARBA00022723"/>
    </source>
</evidence>
<keyword evidence="3" id="KW-0238">DNA-binding</keyword>